<accession>A0A6B0YWW7</accession>
<dbReference type="PANTHER" id="PTHR34389">
    <property type="entry name" value="L-RHAMNOSE MUTAROTASE"/>
    <property type="match status" value="1"/>
</dbReference>
<dbReference type="SUPFAM" id="SSF54909">
    <property type="entry name" value="Dimeric alpha+beta barrel"/>
    <property type="match status" value="1"/>
</dbReference>
<dbReference type="PANTHER" id="PTHR34389:SF2">
    <property type="entry name" value="L-RHAMNOSE MUTAROTASE"/>
    <property type="match status" value="1"/>
</dbReference>
<reference evidence="1" key="1">
    <citation type="submission" date="2019-09" db="EMBL/GenBank/DDBJ databases">
        <title>Characterisation of the sponge microbiome using genome-centric metagenomics.</title>
        <authorList>
            <person name="Engelberts J.P."/>
            <person name="Robbins S.J."/>
            <person name="De Goeij J.M."/>
            <person name="Aranda M."/>
            <person name="Bell S.C."/>
            <person name="Webster N.S."/>
        </authorList>
    </citation>
    <scope>NUCLEOTIDE SEQUENCE</scope>
    <source>
        <strain evidence="1">SB0664_bin_27</strain>
    </source>
</reference>
<dbReference type="AlphaFoldDB" id="A0A6B0YWW7"/>
<dbReference type="GO" id="GO:0016857">
    <property type="term" value="F:racemase and epimerase activity, acting on carbohydrates and derivatives"/>
    <property type="evidence" value="ECO:0007669"/>
    <property type="project" value="InterPro"/>
</dbReference>
<dbReference type="InterPro" id="IPR011008">
    <property type="entry name" value="Dimeric_a/b-barrel"/>
</dbReference>
<comment type="caution">
    <text evidence="1">The sequence shown here is derived from an EMBL/GenBank/DDBJ whole genome shotgun (WGS) entry which is preliminary data.</text>
</comment>
<dbReference type="InterPro" id="IPR008000">
    <property type="entry name" value="Rham/fucose_mutarotase"/>
</dbReference>
<gene>
    <name evidence="1" type="ORF">F4Y42_19135</name>
</gene>
<organism evidence="1">
    <name type="scientific">Caldilineaceae bacterium SB0664_bin_27</name>
    <dbReference type="NCBI Taxonomy" id="2605260"/>
    <lineage>
        <taxon>Bacteria</taxon>
        <taxon>Bacillati</taxon>
        <taxon>Chloroflexota</taxon>
        <taxon>Caldilineae</taxon>
        <taxon>Caldilineales</taxon>
        <taxon>Caldilineaceae</taxon>
    </lineage>
</organism>
<dbReference type="EMBL" id="VXRG01000159">
    <property type="protein sequence ID" value="MXY95556.1"/>
    <property type="molecule type" value="Genomic_DNA"/>
</dbReference>
<protein>
    <submittedName>
        <fullName evidence="1">L-rhamnose mutarotase</fullName>
    </submittedName>
</protein>
<sequence length="107" mass="12669">MKRYGMVIHVRPELEDAYVHLHANTWPEVLQKISDCNMRNYTIFMRDGYLFAYYEYVGDDYEADMAKMAADPVTQAWWKLTDPCQEPVESAAKGEKWAEMEEVFHHD</sequence>
<evidence type="ECO:0000313" key="1">
    <source>
        <dbReference type="EMBL" id="MXY95556.1"/>
    </source>
</evidence>
<dbReference type="Pfam" id="PF05336">
    <property type="entry name" value="rhaM"/>
    <property type="match status" value="1"/>
</dbReference>
<dbReference type="Gene3D" id="3.30.70.100">
    <property type="match status" value="1"/>
</dbReference>
<name>A0A6B0YWW7_9CHLR</name>
<proteinExistence type="predicted"/>